<evidence type="ECO:0000256" key="9">
    <source>
        <dbReference type="SAM" id="MobiDB-lite"/>
    </source>
</evidence>
<evidence type="ECO:0000259" key="10">
    <source>
        <dbReference type="PROSITE" id="PS50011"/>
    </source>
</evidence>
<dbReference type="Gene3D" id="1.10.510.10">
    <property type="entry name" value="Transferase(Phosphotransferase) domain 1"/>
    <property type="match status" value="1"/>
</dbReference>
<sequence length="607" mass="67873">MPPPAAVKRSRNNRYAVMSSIVRSAAILLARLCSSWLRALLASYRRWQRRRRDGRRTLLTFGGDDDDDDDDNDDKDNHSVNDIGRVPLVVEIGRLIAEGGFSYVYEAFPVSDVDVDAAGDGHCDDDDDNYDHHDHHHDRDNDRAGGSKNRKYALKRINCADNRELISACRREANAHRRLFLSSRRHPNLLELLGIKFVRDRDRRRRRGDGGADLDVEGGEAPRGNEYVVCYMLFPYLSHSLRGEIAERNILMPSSSPSRNYGEHNNGHRRGIIGAANGNGYGGRDERRRTTFSTGEVLHLFGGILDGLIAIHDANMSHRDVKIENVMLRRRRRGRGYSDHDPEAAATGRGGGGGLRLTPVLVDLGSSGPLTVSIGGGRDSSSSAALRRRALLSIAEEATSHTTMAYRPPELFEGGMIGGGKMMDEEEFLDYGKVDVWSLGCVLFGMMHGASPYEVEFSRTTNEEGGRRNGGDQERQYGHVRIVECSRLKILGEVPLPPWATSLSSSCSSSASNDENDDDPNRDDVGGLHRRQRGGGMDGKYPMSLYEFVRYMVHHDRTTRPSMHEVATRFNELHLRVLGERWISYSDSDSIRNVGRHSNYDDFDGFV</sequence>
<evidence type="ECO:0000256" key="5">
    <source>
        <dbReference type="ARBA" id="ARBA00022777"/>
    </source>
</evidence>
<keyword evidence="5" id="KW-0418">Kinase</keyword>
<evidence type="ECO:0000313" key="12">
    <source>
        <dbReference type="Proteomes" id="UP001530315"/>
    </source>
</evidence>
<feature type="region of interest" description="Disordered" evidence="9">
    <location>
        <begin position="333"/>
        <end position="352"/>
    </location>
</feature>
<name>A0ABD3N964_9STRA</name>
<evidence type="ECO:0000256" key="1">
    <source>
        <dbReference type="ARBA" id="ARBA00012513"/>
    </source>
</evidence>
<evidence type="ECO:0000256" key="6">
    <source>
        <dbReference type="ARBA" id="ARBA00022840"/>
    </source>
</evidence>
<keyword evidence="6" id="KW-0067">ATP-binding</keyword>
<dbReference type="Proteomes" id="UP001530315">
    <property type="component" value="Unassembled WGS sequence"/>
</dbReference>
<dbReference type="Gene3D" id="3.30.200.20">
    <property type="entry name" value="Phosphorylase Kinase, domain 1"/>
    <property type="match status" value="1"/>
</dbReference>
<comment type="catalytic activity">
    <reaction evidence="8">
        <text>L-seryl-[protein] + ATP = O-phospho-L-seryl-[protein] + ADP + H(+)</text>
        <dbReference type="Rhea" id="RHEA:17989"/>
        <dbReference type="Rhea" id="RHEA-COMP:9863"/>
        <dbReference type="Rhea" id="RHEA-COMP:11604"/>
        <dbReference type="ChEBI" id="CHEBI:15378"/>
        <dbReference type="ChEBI" id="CHEBI:29999"/>
        <dbReference type="ChEBI" id="CHEBI:30616"/>
        <dbReference type="ChEBI" id="CHEBI:83421"/>
        <dbReference type="ChEBI" id="CHEBI:456216"/>
        <dbReference type="EC" id="2.7.11.1"/>
    </reaction>
</comment>
<proteinExistence type="predicted"/>
<feature type="region of interest" description="Disordered" evidence="9">
    <location>
        <begin position="253"/>
        <end position="287"/>
    </location>
</feature>
<comment type="caution">
    <text evidence="11">The sequence shown here is derived from an EMBL/GenBank/DDBJ whole genome shotgun (WGS) entry which is preliminary data.</text>
</comment>
<dbReference type="InterPro" id="IPR011009">
    <property type="entry name" value="Kinase-like_dom_sf"/>
</dbReference>
<dbReference type="PANTHER" id="PTHR45998:SF2">
    <property type="entry name" value="SERINE_THREONINE-PROTEIN KINASE 16"/>
    <property type="match status" value="1"/>
</dbReference>
<feature type="region of interest" description="Disordered" evidence="9">
    <location>
        <begin position="58"/>
        <end position="80"/>
    </location>
</feature>
<keyword evidence="12" id="KW-1185">Reference proteome</keyword>
<dbReference type="GO" id="GO:0004674">
    <property type="term" value="F:protein serine/threonine kinase activity"/>
    <property type="evidence" value="ECO:0007669"/>
    <property type="project" value="UniProtKB-KW"/>
</dbReference>
<keyword evidence="4" id="KW-0547">Nucleotide-binding</keyword>
<dbReference type="PANTHER" id="PTHR45998">
    <property type="entry name" value="SERINE/THREONINE-PROTEIN KINASE 16"/>
    <property type="match status" value="1"/>
</dbReference>
<feature type="compositionally biased region" description="Low complexity" evidence="9">
    <location>
        <begin position="502"/>
        <end position="513"/>
    </location>
</feature>
<dbReference type="SMART" id="SM00220">
    <property type="entry name" value="S_TKc"/>
    <property type="match status" value="1"/>
</dbReference>
<evidence type="ECO:0000256" key="2">
    <source>
        <dbReference type="ARBA" id="ARBA00022527"/>
    </source>
</evidence>
<feature type="region of interest" description="Disordered" evidence="9">
    <location>
        <begin position="502"/>
        <end position="536"/>
    </location>
</feature>
<dbReference type="PROSITE" id="PS50011">
    <property type="entry name" value="PROTEIN_KINASE_DOM"/>
    <property type="match status" value="1"/>
</dbReference>
<dbReference type="InterPro" id="IPR052239">
    <property type="entry name" value="Ser/Thr-specific_kinases"/>
</dbReference>
<dbReference type="GO" id="GO:0005524">
    <property type="term" value="F:ATP binding"/>
    <property type="evidence" value="ECO:0007669"/>
    <property type="project" value="UniProtKB-KW"/>
</dbReference>
<dbReference type="PROSITE" id="PS00108">
    <property type="entry name" value="PROTEIN_KINASE_ST"/>
    <property type="match status" value="1"/>
</dbReference>
<comment type="catalytic activity">
    <reaction evidence="7">
        <text>L-threonyl-[protein] + ATP = O-phospho-L-threonyl-[protein] + ADP + H(+)</text>
        <dbReference type="Rhea" id="RHEA:46608"/>
        <dbReference type="Rhea" id="RHEA-COMP:11060"/>
        <dbReference type="Rhea" id="RHEA-COMP:11605"/>
        <dbReference type="ChEBI" id="CHEBI:15378"/>
        <dbReference type="ChEBI" id="CHEBI:30013"/>
        <dbReference type="ChEBI" id="CHEBI:30616"/>
        <dbReference type="ChEBI" id="CHEBI:61977"/>
        <dbReference type="ChEBI" id="CHEBI:456216"/>
        <dbReference type="EC" id="2.7.11.1"/>
    </reaction>
</comment>
<dbReference type="EC" id="2.7.11.1" evidence="1"/>
<evidence type="ECO:0000256" key="7">
    <source>
        <dbReference type="ARBA" id="ARBA00047899"/>
    </source>
</evidence>
<evidence type="ECO:0000313" key="11">
    <source>
        <dbReference type="EMBL" id="KAL3772624.1"/>
    </source>
</evidence>
<dbReference type="InterPro" id="IPR000719">
    <property type="entry name" value="Prot_kinase_dom"/>
</dbReference>
<organism evidence="11 12">
    <name type="scientific">Stephanodiscus triporus</name>
    <dbReference type="NCBI Taxonomy" id="2934178"/>
    <lineage>
        <taxon>Eukaryota</taxon>
        <taxon>Sar</taxon>
        <taxon>Stramenopiles</taxon>
        <taxon>Ochrophyta</taxon>
        <taxon>Bacillariophyta</taxon>
        <taxon>Coscinodiscophyceae</taxon>
        <taxon>Thalassiosirophycidae</taxon>
        <taxon>Stephanodiscales</taxon>
        <taxon>Stephanodiscaceae</taxon>
        <taxon>Stephanodiscus</taxon>
    </lineage>
</organism>
<accession>A0ABD3N964</accession>
<protein>
    <recommendedName>
        <fullName evidence="1">non-specific serine/threonine protein kinase</fullName>
        <ecNumber evidence="1">2.7.11.1</ecNumber>
    </recommendedName>
</protein>
<dbReference type="AlphaFoldDB" id="A0ABD3N964"/>
<reference evidence="11 12" key="1">
    <citation type="submission" date="2024-10" db="EMBL/GenBank/DDBJ databases">
        <title>Updated reference genomes for cyclostephanoid diatoms.</title>
        <authorList>
            <person name="Roberts W.R."/>
            <person name="Alverson A.J."/>
        </authorList>
    </citation>
    <scope>NUCLEOTIDE SEQUENCE [LARGE SCALE GENOMIC DNA]</scope>
    <source>
        <strain evidence="11 12">AJA276-08</strain>
    </source>
</reference>
<dbReference type="InterPro" id="IPR008271">
    <property type="entry name" value="Ser/Thr_kinase_AS"/>
</dbReference>
<feature type="compositionally biased region" description="Basic and acidic residues" evidence="9">
    <location>
        <begin position="130"/>
        <end position="145"/>
    </location>
</feature>
<evidence type="ECO:0000256" key="3">
    <source>
        <dbReference type="ARBA" id="ARBA00022679"/>
    </source>
</evidence>
<evidence type="ECO:0000256" key="4">
    <source>
        <dbReference type="ARBA" id="ARBA00022741"/>
    </source>
</evidence>
<keyword evidence="3" id="KW-0808">Transferase</keyword>
<feature type="compositionally biased region" description="Acidic residues" evidence="9">
    <location>
        <begin position="63"/>
        <end position="74"/>
    </location>
</feature>
<gene>
    <name evidence="11" type="ORF">ACHAW5_006522</name>
</gene>
<keyword evidence="2" id="KW-0723">Serine/threonine-protein kinase</keyword>
<feature type="region of interest" description="Disordered" evidence="9">
    <location>
        <begin position="124"/>
        <end position="147"/>
    </location>
</feature>
<evidence type="ECO:0000256" key="8">
    <source>
        <dbReference type="ARBA" id="ARBA00048679"/>
    </source>
</evidence>
<dbReference type="SUPFAM" id="SSF56112">
    <property type="entry name" value="Protein kinase-like (PK-like)"/>
    <property type="match status" value="1"/>
</dbReference>
<feature type="domain" description="Protein kinase" evidence="10">
    <location>
        <begin position="90"/>
        <end position="577"/>
    </location>
</feature>
<dbReference type="EMBL" id="JALLAZ020001573">
    <property type="protein sequence ID" value="KAL3772624.1"/>
    <property type="molecule type" value="Genomic_DNA"/>
</dbReference>